<feature type="compositionally biased region" description="Basic and acidic residues" evidence="1">
    <location>
        <begin position="34"/>
        <end position="56"/>
    </location>
</feature>
<feature type="region of interest" description="Disordered" evidence="1">
    <location>
        <begin position="1"/>
        <end position="57"/>
    </location>
</feature>
<organism evidence="2">
    <name type="scientific">bioreactor metagenome</name>
    <dbReference type="NCBI Taxonomy" id="1076179"/>
    <lineage>
        <taxon>unclassified sequences</taxon>
        <taxon>metagenomes</taxon>
        <taxon>ecological metagenomes</taxon>
    </lineage>
</organism>
<evidence type="ECO:0000256" key="1">
    <source>
        <dbReference type="SAM" id="MobiDB-lite"/>
    </source>
</evidence>
<feature type="region of interest" description="Disordered" evidence="1">
    <location>
        <begin position="237"/>
        <end position="302"/>
    </location>
</feature>
<dbReference type="EMBL" id="VSSQ01002095">
    <property type="protein sequence ID" value="MPM13274.1"/>
    <property type="molecule type" value="Genomic_DNA"/>
</dbReference>
<accession>A0A644XGP1</accession>
<gene>
    <name evidence="2" type="ORF">SDC9_59630</name>
</gene>
<protein>
    <submittedName>
        <fullName evidence="2">Uncharacterized protein</fullName>
    </submittedName>
</protein>
<name>A0A644XGP1_9ZZZZ</name>
<reference evidence="2" key="1">
    <citation type="submission" date="2019-08" db="EMBL/GenBank/DDBJ databases">
        <authorList>
            <person name="Kucharzyk K."/>
            <person name="Murdoch R.W."/>
            <person name="Higgins S."/>
            <person name="Loffler F."/>
        </authorList>
    </citation>
    <scope>NUCLEOTIDE SEQUENCE</scope>
</reference>
<sequence>MQDRLDERSRIAGTNSDASAAGADLIRRRTGRLRRGEDRQPGHEVGGELAGDRGLIEPRPLIDQQDVGRGQRFKELVLRERINELEGNDSSGPLLEDRPLVAVADQDEPDRQVPFLRDPRSVDHVLQSLLGTHVAGVDHHGLLRCPSVPGAQRRPVALSRRRHVRPVADHRDPVRRDPQRVGHIQAETIVDHHDPVERTKDPTLDHPHHPADQGAGLALGFTDTGAVQVLHPQDGARAMAHQTDPESRNGAAEERRAEHQHHVGRGIQPPRVFDPEEDLVPQTSDESGTGRNVRGHTLHPDATGDLAGSPLVAGQCHPAGIVRRGNHRADVVPRCREPLRQGRGVWSVSRGFGRVVGGNQLDLQLSVPISRLPWAGGRLSRS</sequence>
<feature type="compositionally biased region" description="Polar residues" evidence="1">
    <location>
        <begin position="281"/>
        <end position="290"/>
    </location>
</feature>
<feature type="compositionally biased region" description="Basic and acidic residues" evidence="1">
    <location>
        <begin position="243"/>
        <end position="261"/>
    </location>
</feature>
<proteinExistence type="predicted"/>
<feature type="compositionally biased region" description="Basic and acidic residues" evidence="1">
    <location>
        <begin position="1"/>
        <end position="10"/>
    </location>
</feature>
<evidence type="ECO:0000313" key="2">
    <source>
        <dbReference type="EMBL" id="MPM13274.1"/>
    </source>
</evidence>
<dbReference type="AlphaFoldDB" id="A0A644XGP1"/>
<comment type="caution">
    <text evidence="2">The sequence shown here is derived from an EMBL/GenBank/DDBJ whole genome shotgun (WGS) entry which is preliminary data.</text>
</comment>